<dbReference type="Proteomes" id="UP000283569">
    <property type="component" value="Unassembled WGS sequence"/>
</dbReference>
<feature type="compositionally biased region" description="Acidic residues" evidence="1">
    <location>
        <begin position="79"/>
        <end position="90"/>
    </location>
</feature>
<accession>A0A420RME3</accession>
<feature type="region of interest" description="Disordered" evidence="1">
    <location>
        <begin position="145"/>
        <end position="165"/>
    </location>
</feature>
<sequence>MDMSLVGEATARFKFVDAQEHDPALVRRRRLEAKRAQDYRRRRKAKQNTNTADHQTELPCQVVEPGTGTRQLGPSSAPDDIEEFGQDDIPAENISITSGQEGGDPNASSIGQDTYGDETPVNVHYAEEYEVQTASQTPEFYAKQEAGLPDGNTWSDMEYSTEKFI</sequence>
<dbReference type="EMBL" id="MRDB01000246">
    <property type="protein sequence ID" value="RKL18163.1"/>
    <property type="molecule type" value="Genomic_DNA"/>
</dbReference>
<evidence type="ECO:0000313" key="2">
    <source>
        <dbReference type="EMBL" id="RKL18163.1"/>
    </source>
</evidence>
<protein>
    <submittedName>
        <fullName evidence="2">Uncharacterized protein</fullName>
    </submittedName>
</protein>
<feature type="region of interest" description="Disordered" evidence="1">
    <location>
        <begin position="29"/>
        <end position="118"/>
    </location>
</feature>
<evidence type="ECO:0000313" key="3">
    <source>
        <dbReference type="Proteomes" id="UP000283569"/>
    </source>
</evidence>
<reference evidence="2 3" key="1">
    <citation type="journal article" date="2018" name="Sci. Rep.">
        <title>Characterisation of pathogen-specific regions and novel effector candidates in Fusarium oxysporum f. sp. cepae.</title>
        <authorList>
            <person name="Armitage A.D."/>
            <person name="Taylor A."/>
            <person name="Sobczyk M.K."/>
            <person name="Baxter L."/>
            <person name="Greenfield B.P."/>
            <person name="Bates H.J."/>
            <person name="Wilson F."/>
            <person name="Jackson A.C."/>
            <person name="Ott S."/>
            <person name="Harrison R.J."/>
            <person name="Clarkson J.P."/>
        </authorList>
    </citation>
    <scope>NUCLEOTIDE SEQUENCE [LARGE SCALE GENOMIC DNA]</scope>
    <source>
        <strain evidence="2 3">Fp_A8</strain>
    </source>
</reference>
<evidence type="ECO:0000256" key="1">
    <source>
        <dbReference type="SAM" id="MobiDB-lite"/>
    </source>
</evidence>
<organism evidence="2 3">
    <name type="scientific">Gibberella intermedia</name>
    <name type="common">Bulb rot disease fungus</name>
    <name type="synonym">Fusarium proliferatum</name>
    <dbReference type="NCBI Taxonomy" id="948311"/>
    <lineage>
        <taxon>Eukaryota</taxon>
        <taxon>Fungi</taxon>
        <taxon>Dikarya</taxon>
        <taxon>Ascomycota</taxon>
        <taxon>Pezizomycotina</taxon>
        <taxon>Sordariomycetes</taxon>
        <taxon>Hypocreomycetidae</taxon>
        <taxon>Hypocreales</taxon>
        <taxon>Nectriaceae</taxon>
        <taxon>Fusarium</taxon>
        <taxon>Fusarium fujikuroi species complex</taxon>
    </lineage>
</organism>
<proteinExistence type="predicted"/>
<comment type="caution">
    <text evidence="2">The sequence shown here is derived from an EMBL/GenBank/DDBJ whole genome shotgun (WGS) entry which is preliminary data.</text>
</comment>
<name>A0A420RME3_GIBIN</name>
<dbReference type="AlphaFoldDB" id="A0A420RME3"/>
<gene>
    <name evidence="2" type="ORF">BFJ72_g15246</name>
</gene>